<keyword evidence="2" id="KW-0012">Acyltransferase</keyword>
<protein>
    <submittedName>
        <fullName evidence="4">GNAT family N-acetyltransferase</fullName>
    </submittedName>
</protein>
<organism evidence="4 5">
    <name type="scientific">Sphingomonas arvum</name>
    <dbReference type="NCBI Taxonomy" id="2992113"/>
    <lineage>
        <taxon>Bacteria</taxon>
        <taxon>Pseudomonadati</taxon>
        <taxon>Pseudomonadota</taxon>
        <taxon>Alphaproteobacteria</taxon>
        <taxon>Sphingomonadales</taxon>
        <taxon>Sphingomonadaceae</taxon>
        <taxon>Sphingomonas</taxon>
    </lineage>
</organism>
<evidence type="ECO:0000256" key="2">
    <source>
        <dbReference type="ARBA" id="ARBA00023315"/>
    </source>
</evidence>
<dbReference type="Proteomes" id="UP001526246">
    <property type="component" value="Unassembled WGS sequence"/>
</dbReference>
<dbReference type="InterPro" id="IPR050832">
    <property type="entry name" value="Bact_Acetyltransf"/>
</dbReference>
<dbReference type="RefSeq" id="WP_264881663.1">
    <property type="nucleotide sequence ID" value="NZ_JAPDOB010000001.1"/>
</dbReference>
<comment type="caution">
    <text evidence="4">The sequence shown here is derived from an EMBL/GenBank/DDBJ whole genome shotgun (WGS) entry which is preliminary data.</text>
</comment>
<dbReference type="SUPFAM" id="SSF55729">
    <property type="entry name" value="Acyl-CoA N-acyltransferases (Nat)"/>
    <property type="match status" value="1"/>
</dbReference>
<dbReference type="PANTHER" id="PTHR43877">
    <property type="entry name" value="AMINOALKYLPHOSPHONATE N-ACETYLTRANSFERASE-RELATED-RELATED"/>
    <property type="match status" value="1"/>
</dbReference>
<sequence length="153" mass="16609">MARTIHQGELDRDDVRQLLASHVAAMHVHSPPEACHVLPADRLHDPAITFFSVRDEGRLLAIGALKALGNGTGEIKSMRTHAEALRQGAASTILRAIVAEARSRGYSRLLLETGSGPEFAAATLLYERAGFTRCEPFGGYLPGPFTRFMSLDL</sequence>
<evidence type="ECO:0000313" key="5">
    <source>
        <dbReference type="Proteomes" id="UP001526246"/>
    </source>
</evidence>
<evidence type="ECO:0000259" key="3">
    <source>
        <dbReference type="PROSITE" id="PS51186"/>
    </source>
</evidence>
<dbReference type="InterPro" id="IPR016181">
    <property type="entry name" value="Acyl_CoA_acyltransferase"/>
</dbReference>
<keyword evidence="5" id="KW-1185">Reference proteome</keyword>
<feature type="domain" description="N-acetyltransferase" evidence="3">
    <location>
        <begin position="5"/>
        <end position="153"/>
    </location>
</feature>
<keyword evidence="1" id="KW-0808">Transferase</keyword>
<evidence type="ECO:0000313" key="4">
    <source>
        <dbReference type="EMBL" id="MCW3797423.1"/>
    </source>
</evidence>
<dbReference type="CDD" id="cd04301">
    <property type="entry name" value="NAT_SF"/>
    <property type="match status" value="1"/>
</dbReference>
<dbReference type="Pfam" id="PF00583">
    <property type="entry name" value="Acetyltransf_1"/>
    <property type="match status" value="1"/>
</dbReference>
<dbReference type="Gene3D" id="3.40.630.30">
    <property type="match status" value="1"/>
</dbReference>
<gene>
    <name evidence="4" type="ORF">OMW55_06345</name>
</gene>
<accession>A0ABT3JED5</accession>
<dbReference type="PANTHER" id="PTHR43877:SF5">
    <property type="entry name" value="BLL8307 PROTEIN"/>
    <property type="match status" value="1"/>
</dbReference>
<name>A0ABT3JED5_9SPHN</name>
<dbReference type="PROSITE" id="PS51186">
    <property type="entry name" value="GNAT"/>
    <property type="match status" value="1"/>
</dbReference>
<reference evidence="4 5" key="1">
    <citation type="submission" date="2022-10" db="EMBL/GenBank/DDBJ databases">
        <title>Sphingomonas sp.</title>
        <authorList>
            <person name="Jin C."/>
        </authorList>
    </citation>
    <scope>NUCLEOTIDE SEQUENCE [LARGE SCALE GENOMIC DNA]</scope>
    <source>
        <strain evidence="4 5">BN140010</strain>
    </source>
</reference>
<dbReference type="EMBL" id="JAPDOB010000001">
    <property type="protein sequence ID" value="MCW3797423.1"/>
    <property type="molecule type" value="Genomic_DNA"/>
</dbReference>
<proteinExistence type="predicted"/>
<dbReference type="InterPro" id="IPR000182">
    <property type="entry name" value="GNAT_dom"/>
</dbReference>
<evidence type="ECO:0000256" key="1">
    <source>
        <dbReference type="ARBA" id="ARBA00022679"/>
    </source>
</evidence>